<dbReference type="PANTHER" id="PTHR45632:SF3">
    <property type="entry name" value="KELCH-LIKE PROTEIN 32"/>
    <property type="match status" value="1"/>
</dbReference>
<keyword evidence="5" id="KW-1185">Reference proteome</keyword>
<reference evidence="4 5" key="1">
    <citation type="submission" date="2024-04" db="EMBL/GenBank/DDBJ databases">
        <authorList>
            <consortium name="Genoscope - CEA"/>
            <person name="William W."/>
        </authorList>
    </citation>
    <scope>NUCLEOTIDE SEQUENCE [LARGE SCALE GENOMIC DNA]</scope>
</reference>
<dbReference type="SMART" id="SM00225">
    <property type="entry name" value="BTB"/>
    <property type="match status" value="1"/>
</dbReference>
<evidence type="ECO:0000256" key="1">
    <source>
        <dbReference type="ARBA" id="ARBA00022441"/>
    </source>
</evidence>
<evidence type="ECO:0000256" key="2">
    <source>
        <dbReference type="ARBA" id="ARBA00022737"/>
    </source>
</evidence>
<dbReference type="Gene3D" id="1.25.40.420">
    <property type="match status" value="1"/>
</dbReference>
<keyword evidence="1" id="KW-0880">Kelch repeat</keyword>
<organism evidence="4 5">
    <name type="scientific">Lymnaea stagnalis</name>
    <name type="common">Great pond snail</name>
    <name type="synonym">Helix stagnalis</name>
    <dbReference type="NCBI Taxonomy" id="6523"/>
    <lineage>
        <taxon>Eukaryota</taxon>
        <taxon>Metazoa</taxon>
        <taxon>Spiralia</taxon>
        <taxon>Lophotrochozoa</taxon>
        <taxon>Mollusca</taxon>
        <taxon>Gastropoda</taxon>
        <taxon>Heterobranchia</taxon>
        <taxon>Euthyneura</taxon>
        <taxon>Panpulmonata</taxon>
        <taxon>Hygrophila</taxon>
        <taxon>Lymnaeoidea</taxon>
        <taxon>Lymnaeidae</taxon>
        <taxon>Lymnaea</taxon>
    </lineage>
</organism>
<accession>A0AAV2HJ27</accession>
<dbReference type="InterPro" id="IPR011705">
    <property type="entry name" value="BACK"/>
</dbReference>
<proteinExistence type="predicted"/>
<evidence type="ECO:0000313" key="5">
    <source>
        <dbReference type="Proteomes" id="UP001497497"/>
    </source>
</evidence>
<dbReference type="Pfam" id="PF00651">
    <property type="entry name" value="BTB"/>
    <property type="match status" value="1"/>
</dbReference>
<name>A0AAV2HJ27_LYMST</name>
<dbReference type="Proteomes" id="UP001497497">
    <property type="component" value="Unassembled WGS sequence"/>
</dbReference>
<dbReference type="InterPro" id="IPR000210">
    <property type="entry name" value="BTB/POZ_dom"/>
</dbReference>
<keyword evidence="2" id="KW-0677">Repeat</keyword>
<comment type="caution">
    <text evidence="4">The sequence shown here is derived from an EMBL/GenBank/DDBJ whole genome shotgun (WGS) entry which is preliminary data.</text>
</comment>
<dbReference type="AlphaFoldDB" id="A0AAV2HJ27"/>
<dbReference type="PANTHER" id="PTHR45632">
    <property type="entry name" value="LD33804P"/>
    <property type="match status" value="1"/>
</dbReference>
<dbReference type="Gene3D" id="3.30.710.10">
    <property type="entry name" value="Potassium Channel Kv1.1, Chain A"/>
    <property type="match status" value="1"/>
</dbReference>
<evidence type="ECO:0000259" key="3">
    <source>
        <dbReference type="PROSITE" id="PS50097"/>
    </source>
</evidence>
<dbReference type="EMBL" id="CAXITT010000117">
    <property type="protein sequence ID" value="CAL1532494.1"/>
    <property type="molecule type" value="Genomic_DNA"/>
</dbReference>
<dbReference type="CDD" id="cd18186">
    <property type="entry name" value="BTB_POZ_ZBTB_KLHL-like"/>
    <property type="match status" value="1"/>
</dbReference>
<evidence type="ECO:0000313" key="4">
    <source>
        <dbReference type="EMBL" id="CAL1532494.1"/>
    </source>
</evidence>
<dbReference type="InterPro" id="IPR011333">
    <property type="entry name" value="SKP1/BTB/POZ_sf"/>
</dbReference>
<feature type="domain" description="BTB" evidence="3">
    <location>
        <begin position="24"/>
        <end position="91"/>
    </location>
</feature>
<protein>
    <recommendedName>
        <fullName evidence="3">BTB domain-containing protein</fullName>
    </recommendedName>
</protein>
<dbReference type="PROSITE" id="PS50097">
    <property type="entry name" value="BTB"/>
    <property type="match status" value="1"/>
</dbReference>
<dbReference type="Pfam" id="PF07707">
    <property type="entry name" value="BACK"/>
    <property type="match status" value="1"/>
</dbReference>
<sequence length="639" mass="73237">MVKSSLACSLQACLGQLWTKDDYSDFTVVVDGQEFQCHKFILKACSTYFVGLLRSDMIETNQQRDVLTNMSKETFSVILNAIYKGEDGLTVDNVIQVWHATHYLDIPYLVEECENFVMENMTLLNYEDFYSNANLLNSKIVVEFVKKFMLNNFEHFQKSKTFLNLSFHDVYMTLNDHYLKVTSEDSVIEAILLWITHNERSLDASKNDVEKFEVTPNLTVLCDQVDKIGVFKENGTENNDKIILTEEEEQGVALNDVSQNPEIEQDQIDQKLKSHLKDTSQTDHILTKLFKAARLCLASRDCLEKLVRNPMVASDPDALNMVLESLLYHWRADCYSINNVVRYRENDTFTFVMVYVDKDEVKGYSIQTHRFHSIVTYQKHQYGNPKAIAAVNGDVYTVSPIIKEEQRANSTYMTRVGYLYFQMLNKNSRNWETLGESTNSFDGALLTTQAGVFYCSTRCDNVEFEKNIFHSLGFLKNTVSNIRGGTTFEGDFFIFYASVRSIGVQRYNKRTETKTELNKISGPSENFTSFQHDRNLFVLLKDGSLWMLFGSGSKSSEFTFLEKLWEGEMTLKGAICNDEQLIVFCDERQPRSSGVSEENKKALLEKSLPGVFNGIKCVNVESDTDVVPMIIAKNRLSKI</sequence>
<gene>
    <name evidence="4" type="ORF">GSLYS_00006559001</name>
</gene>
<dbReference type="SUPFAM" id="SSF54695">
    <property type="entry name" value="POZ domain"/>
    <property type="match status" value="1"/>
</dbReference>